<feature type="transmembrane region" description="Helical" evidence="1">
    <location>
        <begin position="137"/>
        <end position="161"/>
    </location>
</feature>
<reference evidence="2 3" key="1">
    <citation type="submission" date="2015-07" db="EMBL/GenBank/DDBJ databases">
        <title>Comparative genomics of the Sigatoka disease complex on banana suggests a link between parallel evolutionary changes in Pseudocercospora fijiensis and Pseudocercospora eumusae and increased virulence on the banana host.</title>
        <authorList>
            <person name="Chang T.-C."/>
            <person name="Salvucci A."/>
            <person name="Crous P.W."/>
            <person name="Stergiopoulos I."/>
        </authorList>
    </citation>
    <scope>NUCLEOTIDE SEQUENCE [LARGE SCALE GENOMIC DNA]</scope>
    <source>
        <strain evidence="2 3">CBS 116634</strain>
    </source>
</reference>
<feature type="transmembrane region" description="Helical" evidence="1">
    <location>
        <begin position="223"/>
        <end position="242"/>
    </location>
</feature>
<keyword evidence="1" id="KW-0812">Transmembrane</keyword>
<dbReference type="Proteomes" id="UP000073492">
    <property type="component" value="Unassembled WGS sequence"/>
</dbReference>
<evidence type="ECO:0000313" key="2">
    <source>
        <dbReference type="EMBL" id="KXT10316.1"/>
    </source>
</evidence>
<dbReference type="OrthoDB" id="4838853at2759"/>
<evidence type="ECO:0000256" key="1">
    <source>
        <dbReference type="SAM" id="Phobius"/>
    </source>
</evidence>
<feature type="transmembrane region" description="Helical" evidence="1">
    <location>
        <begin position="254"/>
        <end position="274"/>
    </location>
</feature>
<accession>A0A139I6J4</accession>
<name>A0A139I6J4_9PEZI</name>
<protein>
    <submittedName>
        <fullName evidence="2">Uncharacterized protein</fullName>
    </submittedName>
</protein>
<evidence type="ECO:0000313" key="3">
    <source>
        <dbReference type="Proteomes" id="UP000073492"/>
    </source>
</evidence>
<proteinExistence type="predicted"/>
<keyword evidence="1" id="KW-0472">Membrane</keyword>
<dbReference type="EMBL" id="LFZO01000268">
    <property type="protein sequence ID" value="KXT10316.1"/>
    <property type="molecule type" value="Genomic_DNA"/>
</dbReference>
<feature type="transmembrane region" description="Helical" evidence="1">
    <location>
        <begin position="23"/>
        <end position="47"/>
    </location>
</feature>
<dbReference type="AlphaFoldDB" id="A0A139I6J4"/>
<feature type="transmembrane region" description="Helical" evidence="1">
    <location>
        <begin position="109"/>
        <end position="131"/>
    </location>
</feature>
<keyword evidence="3" id="KW-1185">Reference proteome</keyword>
<feature type="transmembrane region" description="Helical" evidence="1">
    <location>
        <begin position="53"/>
        <end position="75"/>
    </location>
</feature>
<dbReference type="PANTHER" id="PTHR42024:SF1">
    <property type="entry name" value="AMINO ACID PERMEASE_ SLC12A DOMAIN-CONTAINING PROTEIN"/>
    <property type="match status" value="1"/>
</dbReference>
<sequence length="292" mass="32831">MGDQNHSPKPLPTLPLDLSQHKVLLTLVWTTIVLANGILPIALYFALHYGTSLDLSLILTIPTILMSVPAVWQLFQRTYYLLNDREGCRPLGMTSQTTKWRNNWSSFDYFQWNYIFGFVALTILLSIGTSIPSLPVTAISLSVLMLYVCLELILVEVGILLNVSAPFRFSSVQKGAPLRPGVFIVAEDVVAVDGMQGGAWRQAWNDRYEADSELQRLCRILDWFWGVSGLCVVAVIWTLAFATDIVDEEVSYAIGWGLPWVWGGIMAVLTFWMAKRMLRRQRTRLGSIDTGV</sequence>
<keyword evidence="1" id="KW-1133">Transmembrane helix</keyword>
<dbReference type="PANTHER" id="PTHR42024">
    <property type="entry name" value="AMINO ACID PERMEASE_ SLC12A DOMAIN-CONTAINING PROTEIN"/>
    <property type="match status" value="1"/>
</dbReference>
<comment type="caution">
    <text evidence="2">The sequence shown here is derived from an EMBL/GenBank/DDBJ whole genome shotgun (WGS) entry which is preliminary data.</text>
</comment>
<organism evidence="2 3">
    <name type="scientific">Pseudocercospora musae</name>
    <dbReference type="NCBI Taxonomy" id="113226"/>
    <lineage>
        <taxon>Eukaryota</taxon>
        <taxon>Fungi</taxon>
        <taxon>Dikarya</taxon>
        <taxon>Ascomycota</taxon>
        <taxon>Pezizomycotina</taxon>
        <taxon>Dothideomycetes</taxon>
        <taxon>Dothideomycetidae</taxon>
        <taxon>Mycosphaerellales</taxon>
        <taxon>Mycosphaerellaceae</taxon>
        <taxon>Pseudocercospora</taxon>
    </lineage>
</organism>
<gene>
    <name evidence="2" type="ORF">AC579_1119</name>
</gene>